<dbReference type="SUPFAM" id="SSF52266">
    <property type="entry name" value="SGNH hydrolase"/>
    <property type="match status" value="1"/>
</dbReference>
<feature type="chain" id="PRO_5046249898" description="SGNH/GDSL hydrolase family protein" evidence="1">
    <location>
        <begin position="27"/>
        <end position="470"/>
    </location>
</feature>
<dbReference type="Proteomes" id="UP000831390">
    <property type="component" value="Chromosome"/>
</dbReference>
<protein>
    <recommendedName>
        <fullName evidence="4">SGNH/GDSL hydrolase family protein</fullName>
    </recommendedName>
</protein>
<accession>A0ABY4B4D0</accession>
<evidence type="ECO:0008006" key="4">
    <source>
        <dbReference type="Google" id="ProtNLM"/>
    </source>
</evidence>
<evidence type="ECO:0000313" key="3">
    <source>
        <dbReference type="Proteomes" id="UP000831390"/>
    </source>
</evidence>
<evidence type="ECO:0000256" key="1">
    <source>
        <dbReference type="SAM" id="SignalP"/>
    </source>
</evidence>
<proteinExistence type="predicted"/>
<sequence length="470" mass="49547">MKNFCLNSWSRAGLAAATALVLNACAPGQDAPSPTVASLNVSRYLAVGDSYTAGLSAGGLTLASQQYSYPNLLAQQLRGAQPNATFSQPLLAAGAGTGYFDLAGYTAQGFPRTRRVPGPAVRRLVINPAACGGADTVRLLTRTDAPGTLPQNLGVAGLRLTQAQVTNLGNESNATPTGAFNPYFERILPAANPRSYLQVVTEAAASATFFTYFLGLDDLMPYVRSGGQCGTAPGTSLSNQLRTNAQAVLGVLTAGGRPGIIASLPELNTLPLLRLGRGFTLQKRLQDSYGDNALLYIEDPFGSGVGQAITNDDYVLATTLPRIGQFTSVVVGGTTLMLPYGRDVRNPLRDADVMDYDEMNRVTGAVSSYNNELNRLARDVYKMPALNTSALPYLLDTSGVMPGYASEALSVSGVQYSAEPVRGNFFSLDYYTLTPRGNALLANAFIAALNQAYKTKIPAIDANALPSVAQ</sequence>
<keyword evidence="3" id="KW-1185">Reference proteome</keyword>
<reference evidence="2 3" key="1">
    <citation type="submission" date="2022-03" db="EMBL/GenBank/DDBJ databases">
        <title>Hymenobactersp. isolated from the air.</title>
        <authorList>
            <person name="Won M."/>
            <person name="Kwon S.-W."/>
        </authorList>
    </citation>
    <scope>NUCLEOTIDE SEQUENCE [LARGE SCALE GENOMIC DNA]</scope>
    <source>
        <strain evidence="2 3">KACC 22596</strain>
    </source>
</reference>
<dbReference type="EMBL" id="CP094534">
    <property type="protein sequence ID" value="UOE33998.1"/>
    <property type="molecule type" value="Genomic_DNA"/>
</dbReference>
<organism evidence="2 3">
    <name type="scientific">Hymenobacter monticola</name>
    <dbReference type="NCBI Taxonomy" id="1705399"/>
    <lineage>
        <taxon>Bacteria</taxon>
        <taxon>Pseudomonadati</taxon>
        <taxon>Bacteroidota</taxon>
        <taxon>Cytophagia</taxon>
        <taxon>Cytophagales</taxon>
        <taxon>Hymenobacteraceae</taxon>
        <taxon>Hymenobacter</taxon>
    </lineage>
</organism>
<dbReference type="RefSeq" id="WP_243514575.1">
    <property type="nucleotide sequence ID" value="NZ_CP094534.1"/>
</dbReference>
<feature type="signal peptide" evidence="1">
    <location>
        <begin position="1"/>
        <end position="26"/>
    </location>
</feature>
<evidence type="ECO:0000313" key="2">
    <source>
        <dbReference type="EMBL" id="UOE33998.1"/>
    </source>
</evidence>
<gene>
    <name evidence="2" type="ORF">MTP16_23145</name>
</gene>
<keyword evidence="1" id="KW-0732">Signal</keyword>
<name>A0ABY4B4D0_9BACT</name>